<keyword evidence="1" id="KW-1133">Transmembrane helix</keyword>
<keyword evidence="1" id="KW-0472">Membrane</keyword>
<sequence>MTRGRLTPLQYWRLQLRLMLALAVVAVVTCLATIAGGWLGAAPCLFAIPIFLAGLIAGLRRLHDRGKGVVWLAIFTLGPAALAAPARLIERGASAGLMLGALLLALAGLLLTIWAWIEIGFLRGQKGPNRYGPDPRALSSAA</sequence>
<dbReference type="Pfam" id="PF05656">
    <property type="entry name" value="DUF805"/>
    <property type="match status" value="1"/>
</dbReference>
<feature type="transmembrane region" description="Helical" evidence="1">
    <location>
        <begin position="69"/>
        <end position="89"/>
    </location>
</feature>
<evidence type="ECO:0000313" key="2">
    <source>
        <dbReference type="EMBL" id="USQ95643.1"/>
    </source>
</evidence>
<dbReference type="EMBL" id="CP096040">
    <property type="protein sequence ID" value="USQ95643.1"/>
    <property type="molecule type" value="Genomic_DNA"/>
</dbReference>
<protein>
    <submittedName>
        <fullName evidence="2">DUF805 domain-containing protein</fullName>
    </submittedName>
</protein>
<name>A0ABY4ZSE2_9CAUL</name>
<evidence type="ECO:0000313" key="3">
    <source>
        <dbReference type="Proteomes" id="UP001057520"/>
    </source>
</evidence>
<dbReference type="InterPro" id="IPR008523">
    <property type="entry name" value="DUF805"/>
</dbReference>
<keyword evidence="3" id="KW-1185">Reference proteome</keyword>
<evidence type="ECO:0000256" key="1">
    <source>
        <dbReference type="SAM" id="Phobius"/>
    </source>
</evidence>
<feature type="transmembrane region" description="Helical" evidence="1">
    <location>
        <begin position="20"/>
        <end position="39"/>
    </location>
</feature>
<feature type="transmembrane region" description="Helical" evidence="1">
    <location>
        <begin position="95"/>
        <end position="117"/>
    </location>
</feature>
<keyword evidence="1" id="KW-0812">Transmembrane</keyword>
<organism evidence="2 3">
    <name type="scientific">Caulobacter segnis</name>
    <dbReference type="NCBI Taxonomy" id="88688"/>
    <lineage>
        <taxon>Bacteria</taxon>
        <taxon>Pseudomonadati</taxon>
        <taxon>Pseudomonadota</taxon>
        <taxon>Alphaproteobacteria</taxon>
        <taxon>Caulobacterales</taxon>
        <taxon>Caulobacteraceae</taxon>
        <taxon>Caulobacter</taxon>
    </lineage>
</organism>
<dbReference type="Proteomes" id="UP001057520">
    <property type="component" value="Chromosome"/>
</dbReference>
<accession>A0ABY4ZSE2</accession>
<reference evidence="2 3" key="1">
    <citation type="submission" date="2022-04" db="EMBL/GenBank/DDBJ databases">
        <title>Genome sequence of soybean root-associated Caulobacter segnis RL271.</title>
        <authorList>
            <person name="Longley R."/>
            <person name="Bonito G."/>
            <person name="Trigodet F."/>
            <person name="Crosson S."/>
            <person name="Fiebig A."/>
        </authorList>
    </citation>
    <scope>NUCLEOTIDE SEQUENCE [LARGE SCALE GENOMIC DNA]</scope>
    <source>
        <strain evidence="2 3">RL271</strain>
    </source>
</reference>
<gene>
    <name evidence="2" type="ORF">MZV50_24385</name>
</gene>
<feature type="transmembrane region" description="Helical" evidence="1">
    <location>
        <begin position="45"/>
        <end position="62"/>
    </location>
</feature>
<dbReference type="PANTHER" id="PTHR34980">
    <property type="entry name" value="INNER MEMBRANE PROTEIN-RELATED-RELATED"/>
    <property type="match status" value="1"/>
</dbReference>
<dbReference type="PANTHER" id="PTHR34980:SF3">
    <property type="entry name" value="BLR8105 PROTEIN"/>
    <property type="match status" value="1"/>
</dbReference>
<proteinExistence type="predicted"/>